<keyword evidence="1" id="KW-0732">Signal</keyword>
<protein>
    <recommendedName>
        <fullName evidence="4">Periplasmic binding protein</fullName>
    </recommendedName>
</protein>
<keyword evidence="3" id="KW-1185">Reference proteome</keyword>
<evidence type="ECO:0000256" key="1">
    <source>
        <dbReference type="SAM" id="SignalP"/>
    </source>
</evidence>
<dbReference type="Proteomes" id="UP001151516">
    <property type="component" value="Unassembled WGS sequence"/>
</dbReference>
<dbReference type="AlphaFoldDB" id="A0A9W8GMN8"/>
<dbReference type="EMBL" id="JANBTX010000025">
    <property type="protein sequence ID" value="KAJ2689429.1"/>
    <property type="molecule type" value="Genomic_DNA"/>
</dbReference>
<evidence type="ECO:0000313" key="3">
    <source>
        <dbReference type="Proteomes" id="UP001151516"/>
    </source>
</evidence>
<accession>A0A9W8GMN8</accession>
<evidence type="ECO:0000313" key="2">
    <source>
        <dbReference type="EMBL" id="KAJ2689429.1"/>
    </source>
</evidence>
<dbReference type="SUPFAM" id="SSF53807">
    <property type="entry name" value="Helical backbone' metal receptor"/>
    <property type="match status" value="1"/>
</dbReference>
<reference evidence="2" key="1">
    <citation type="submission" date="2022-07" db="EMBL/GenBank/DDBJ databases">
        <title>Phylogenomic reconstructions and comparative analyses of Kickxellomycotina fungi.</title>
        <authorList>
            <person name="Reynolds N.K."/>
            <person name="Stajich J.E."/>
            <person name="Barry K."/>
            <person name="Grigoriev I.V."/>
            <person name="Crous P."/>
            <person name="Smith M.E."/>
        </authorList>
    </citation>
    <scope>NUCLEOTIDE SEQUENCE</scope>
    <source>
        <strain evidence="2">CBS 109367</strain>
    </source>
</reference>
<comment type="caution">
    <text evidence="2">The sequence shown here is derived from an EMBL/GenBank/DDBJ whole genome shotgun (WGS) entry which is preliminary data.</text>
</comment>
<dbReference type="PANTHER" id="PTHR38360:SF1">
    <property type="entry name" value="F12P19.7"/>
    <property type="match status" value="1"/>
</dbReference>
<proteinExistence type="predicted"/>
<dbReference type="PANTHER" id="PTHR38360">
    <property type="entry name" value="OS03G0120000 PROTEIN"/>
    <property type="match status" value="1"/>
</dbReference>
<feature type="signal peptide" evidence="1">
    <location>
        <begin position="1"/>
        <end position="23"/>
    </location>
</feature>
<name>A0A9W8GMN8_9FUNG</name>
<evidence type="ECO:0008006" key="4">
    <source>
        <dbReference type="Google" id="ProtNLM"/>
    </source>
</evidence>
<gene>
    <name evidence="2" type="ORF">IWW39_001454</name>
</gene>
<feature type="chain" id="PRO_5040803574" description="Periplasmic binding protein" evidence="1">
    <location>
        <begin position="24"/>
        <end position="492"/>
    </location>
</feature>
<organism evidence="2 3">
    <name type="scientific">Coemansia spiralis</name>
    <dbReference type="NCBI Taxonomy" id="417178"/>
    <lineage>
        <taxon>Eukaryota</taxon>
        <taxon>Fungi</taxon>
        <taxon>Fungi incertae sedis</taxon>
        <taxon>Zoopagomycota</taxon>
        <taxon>Kickxellomycotina</taxon>
        <taxon>Kickxellomycetes</taxon>
        <taxon>Kickxellales</taxon>
        <taxon>Kickxellaceae</taxon>
        <taxon>Coemansia</taxon>
    </lineage>
</organism>
<sequence length="492" mass="53676">MKLWSSTTSLAALLALLNAGAMAATNDTVSTAGLQSTQCVSSTESTDLYPTKSKVKYATGFSIAYHNTYKVVENRSTNNTYVLYQCGSTKPTVKNVSAFIPVPVKSSAAWATTAAIFLEALGVQNTVKNLGTAPSLVSACLQELLKDVIEPFNDSNSTDTDHQEQKNDVVFNMPGGQDTNTTNTVYSTEYLETSALGRSEWVKFFGAFFNAEERANKLFDSIDSNYQCFATKAEKEYDDIRPVIAWTSYAGPTQFNNNTAYWQISFASYKYDIVRDAGARMLNTTGKQSTMFSTSPAFLRALRDVDIVIDESFVSYNYSTLLKNYGIADPKQANYSWVATGRVFRPDRIQSTSGGLGWFEAPVAFADALLQDLIGVAHPKFVKDGYKHIWFRNLAKSDPVTVVTAGDCTDMYAPRKNPAGSCQLIDFQSANPSDSDYSDVEQSRTHDLVYDVSKSEVINDGSSSHSNDSAAARLTTSLVAGALAVLSALAML</sequence>
<dbReference type="OrthoDB" id="409848at2759"/>